<dbReference type="AlphaFoldDB" id="K2KB87"/>
<proteinExistence type="predicted"/>
<dbReference type="PATRIC" id="fig|1208323.3.peg.567"/>
<sequence length="82" mass="8670">MVAGHQGFFCHAPKVPLHRKIGAGDALAGAFTLSLAFSWRWAEQDLKWGIAGAAATVGPEAATFCGPCETKALLPQCRLENC</sequence>
<protein>
    <recommendedName>
        <fullName evidence="3">Carbohydrate kinase PfkB domain-containing protein</fullName>
    </recommendedName>
</protein>
<dbReference type="Proteomes" id="UP000006762">
    <property type="component" value="Unassembled WGS sequence"/>
</dbReference>
<accession>K2KB87</accession>
<comment type="caution">
    <text evidence="1">The sequence shown here is derived from an EMBL/GenBank/DDBJ whole genome shotgun (WGS) entry which is preliminary data.</text>
</comment>
<organism evidence="1 2">
    <name type="scientific">Celeribacter baekdonensis B30</name>
    <dbReference type="NCBI Taxonomy" id="1208323"/>
    <lineage>
        <taxon>Bacteria</taxon>
        <taxon>Pseudomonadati</taxon>
        <taxon>Pseudomonadota</taxon>
        <taxon>Alphaproteobacteria</taxon>
        <taxon>Rhodobacterales</taxon>
        <taxon>Roseobacteraceae</taxon>
        <taxon>Celeribacter</taxon>
    </lineage>
</organism>
<name>K2KB87_9RHOB</name>
<dbReference type="Gene3D" id="3.40.1190.20">
    <property type="match status" value="1"/>
</dbReference>
<dbReference type="EMBL" id="AMRK01000001">
    <property type="protein sequence ID" value="EKE74610.1"/>
    <property type="molecule type" value="Genomic_DNA"/>
</dbReference>
<evidence type="ECO:0000313" key="1">
    <source>
        <dbReference type="EMBL" id="EKE74610.1"/>
    </source>
</evidence>
<keyword evidence="2" id="KW-1185">Reference proteome</keyword>
<gene>
    <name evidence="1" type="ORF">B30_02760</name>
</gene>
<evidence type="ECO:0000313" key="2">
    <source>
        <dbReference type="Proteomes" id="UP000006762"/>
    </source>
</evidence>
<evidence type="ECO:0008006" key="3">
    <source>
        <dbReference type="Google" id="ProtNLM"/>
    </source>
</evidence>
<dbReference type="STRING" id="1208323.B30_02760"/>
<dbReference type="eggNOG" id="COG1105">
    <property type="taxonomic scope" value="Bacteria"/>
</dbReference>
<dbReference type="GO" id="GO:0003824">
    <property type="term" value="F:catalytic activity"/>
    <property type="evidence" value="ECO:0007669"/>
    <property type="project" value="UniProtKB-ARBA"/>
</dbReference>
<reference evidence="1 2" key="1">
    <citation type="submission" date="2012-09" db="EMBL/GenBank/DDBJ databases">
        <title>Celeribacter baekdonensis B30 Genome Sequencing.</title>
        <authorList>
            <person name="Wang W."/>
        </authorList>
    </citation>
    <scope>NUCLEOTIDE SEQUENCE [LARGE SCALE GENOMIC DNA]</scope>
    <source>
        <strain evidence="1 2">B30</strain>
    </source>
</reference>
<dbReference type="SUPFAM" id="SSF53613">
    <property type="entry name" value="Ribokinase-like"/>
    <property type="match status" value="1"/>
</dbReference>
<dbReference type="InterPro" id="IPR029056">
    <property type="entry name" value="Ribokinase-like"/>
</dbReference>